<evidence type="ECO:0000256" key="6">
    <source>
        <dbReference type="SAM" id="MobiDB-lite"/>
    </source>
</evidence>
<evidence type="ECO:0000256" key="5">
    <source>
        <dbReference type="RuleBase" id="RU364132"/>
    </source>
</evidence>
<keyword evidence="3 5" id="KW-0690">Ribosome biogenesis</keyword>
<dbReference type="InterPro" id="IPR007023">
    <property type="entry name" value="Ribosom_reg"/>
</dbReference>
<dbReference type="GO" id="GO:0042254">
    <property type="term" value="P:ribosome biogenesis"/>
    <property type="evidence" value="ECO:0007669"/>
    <property type="project" value="UniProtKB-KW"/>
</dbReference>
<evidence type="ECO:0000256" key="2">
    <source>
        <dbReference type="ARBA" id="ARBA00010077"/>
    </source>
</evidence>
<protein>
    <recommendedName>
        <fullName evidence="5">Ribosome biogenesis regulatory protein</fullName>
    </recommendedName>
</protein>
<proteinExistence type="inferred from homology"/>
<feature type="compositionally biased region" description="Gly residues" evidence="6">
    <location>
        <begin position="189"/>
        <end position="198"/>
    </location>
</feature>
<organism evidence="7 8">
    <name type="scientific">Claviceps africana</name>
    <dbReference type="NCBI Taxonomy" id="83212"/>
    <lineage>
        <taxon>Eukaryota</taxon>
        <taxon>Fungi</taxon>
        <taxon>Dikarya</taxon>
        <taxon>Ascomycota</taxon>
        <taxon>Pezizomycotina</taxon>
        <taxon>Sordariomycetes</taxon>
        <taxon>Hypocreomycetidae</taxon>
        <taxon>Hypocreales</taxon>
        <taxon>Clavicipitaceae</taxon>
        <taxon>Claviceps</taxon>
    </lineage>
</organism>
<dbReference type="EMBL" id="SRPY01000807">
    <property type="protein sequence ID" value="KAG5917513.1"/>
    <property type="molecule type" value="Genomic_DNA"/>
</dbReference>
<name>A0A8K0J750_9HYPO</name>
<evidence type="ECO:0000256" key="3">
    <source>
        <dbReference type="ARBA" id="ARBA00022517"/>
    </source>
</evidence>
<comment type="function">
    <text evidence="5">Involved in ribosomal large subunit assembly.</text>
</comment>
<comment type="caution">
    <text evidence="7">The sequence shown here is derived from an EMBL/GenBank/DDBJ whole genome shotgun (WGS) entry which is preliminary data.</text>
</comment>
<sequence>MTSSTSRVKLPVVVDKPTPYTFDLGLLLAQDPNAITLDHASLDQSLAQVARDGAQSLINQLLTTCPISSSKDGVLLSLPAPSTALPREKPLPPPKTKTKWERFAEKKGIAPKTREQRRNLAYDEQSGEWKRKWGYGGLNKKGEDYPIMEVDMKKEAERKEGTSIRGDARRDRKERIKRNERKMRKNLRDGGGGGPSAR</sequence>
<evidence type="ECO:0000313" key="7">
    <source>
        <dbReference type="EMBL" id="KAG5917513.1"/>
    </source>
</evidence>
<dbReference type="AlphaFoldDB" id="A0A8K0J750"/>
<comment type="subcellular location">
    <subcellularLocation>
        <location evidence="1 5">Nucleus</location>
    </subcellularLocation>
</comment>
<gene>
    <name evidence="7" type="ORF">E4U42_007209</name>
</gene>
<evidence type="ECO:0000256" key="1">
    <source>
        <dbReference type="ARBA" id="ARBA00004123"/>
    </source>
</evidence>
<comment type="similarity">
    <text evidence="2 5">Belongs to the RRS1 family.</text>
</comment>
<feature type="compositionally biased region" description="Basic and acidic residues" evidence="6">
    <location>
        <begin position="151"/>
        <end position="174"/>
    </location>
</feature>
<dbReference type="Proteomes" id="UP000811619">
    <property type="component" value="Unassembled WGS sequence"/>
</dbReference>
<dbReference type="OrthoDB" id="28455at2759"/>
<keyword evidence="4 5" id="KW-0539">Nucleus</keyword>
<accession>A0A8K0J750</accession>
<keyword evidence="8" id="KW-1185">Reference proteome</keyword>
<evidence type="ECO:0000256" key="4">
    <source>
        <dbReference type="ARBA" id="ARBA00023242"/>
    </source>
</evidence>
<reference evidence="7" key="1">
    <citation type="journal article" date="2020" name="bioRxiv">
        <title>Whole genome comparisons of ergot fungi reveals the divergence and evolution of species within the genus Claviceps are the result of varying mechanisms driving genome evolution and host range expansion.</title>
        <authorList>
            <person name="Wyka S.A."/>
            <person name="Mondo S.J."/>
            <person name="Liu M."/>
            <person name="Dettman J."/>
            <person name="Nalam V."/>
            <person name="Broders K.D."/>
        </authorList>
    </citation>
    <scope>NUCLEOTIDE SEQUENCE</scope>
    <source>
        <strain evidence="7">CCC 489</strain>
    </source>
</reference>
<dbReference type="GO" id="GO:0005634">
    <property type="term" value="C:nucleus"/>
    <property type="evidence" value="ECO:0007669"/>
    <property type="project" value="UniProtKB-SubCell"/>
</dbReference>
<evidence type="ECO:0000313" key="8">
    <source>
        <dbReference type="Proteomes" id="UP000811619"/>
    </source>
</evidence>
<feature type="compositionally biased region" description="Basic residues" evidence="6">
    <location>
        <begin position="175"/>
        <end position="185"/>
    </location>
</feature>
<feature type="region of interest" description="Disordered" evidence="6">
    <location>
        <begin position="151"/>
        <end position="198"/>
    </location>
</feature>
<dbReference type="Pfam" id="PF04939">
    <property type="entry name" value="RRS1"/>
    <property type="match status" value="1"/>
</dbReference>